<evidence type="ECO:0000259" key="1">
    <source>
        <dbReference type="Pfam" id="PF09820"/>
    </source>
</evidence>
<name>A0A975B3H6_9BACT</name>
<dbReference type="InterPro" id="IPR018631">
    <property type="entry name" value="AAA-ATPase-like_dom"/>
</dbReference>
<protein>
    <submittedName>
        <fullName evidence="2">AAA ATPase-like domain-containing protein</fullName>
    </submittedName>
</protein>
<evidence type="ECO:0000313" key="3">
    <source>
        <dbReference type="Proteomes" id="UP000663720"/>
    </source>
</evidence>
<dbReference type="Pfam" id="PF08011">
    <property type="entry name" value="PDDEXK_9"/>
    <property type="match status" value="1"/>
</dbReference>
<dbReference type="RefSeq" id="WP_207690012.1">
    <property type="nucleotide sequence ID" value="NZ_CP061799.1"/>
</dbReference>
<dbReference type="PANTHER" id="PTHR34825:SF2">
    <property type="entry name" value="AAA-ATPASE-LIKE DOMAIN-CONTAINING PROTEIN"/>
    <property type="match status" value="1"/>
</dbReference>
<proteinExistence type="predicted"/>
<dbReference type="InterPro" id="IPR012547">
    <property type="entry name" value="PDDEXK_9"/>
</dbReference>
<keyword evidence="3" id="KW-1185">Reference proteome</keyword>
<gene>
    <name evidence="2" type="ORF">dnl_03240</name>
</gene>
<dbReference type="Proteomes" id="UP000663720">
    <property type="component" value="Chromosome"/>
</dbReference>
<dbReference type="AlphaFoldDB" id="A0A975B3H6"/>
<dbReference type="EMBL" id="CP061799">
    <property type="protein sequence ID" value="QTA78112.1"/>
    <property type="molecule type" value="Genomic_DNA"/>
</dbReference>
<dbReference type="KEGG" id="dli:dnl_03240"/>
<dbReference type="PANTHER" id="PTHR34825">
    <property type="entry name" value="CONSERVED PROTEIN, WITH A WEAK D-GALACTARATE DEHYDRATASE/ALTRONATE HYDROLASE DOMAIN"/>
    <property type="match status" value="1"/>
</dbReference>
<organism evidence="2 3">
    <name type="scientific">Desulfonema limicola</name>
    <dbReference type="NCBI Taxonomy" id="45656"/>
    <lineage>
        <taxon>Bacteria</taxon>
        <taxon>Pseudomonadati</taxon>
        <taxon>Thermodesulfobacteriota</taxon>
        <taxon>Desulfobacteria</taxon>
        <taxon>Desulfobacterales</taxon>
        <taxon>Desulfococcaceae</taxon>
        <taxon>Desulfonema</taxon>
    </lineage>
</organism>
<reference evidence="2" key="1">
    <citation type="journal article" date="2021" name="Microb. Physiol.">
        <title>Proteogenomic Insights into the Physiology of Marine, Sulfate-Reducing, Filamentous Desulfonema limicola and Desulfonema magnum.</title>
        <authorList>
            <person name="Schnaars V."/>
            <person name="Wohlbrand L."/>
            <person name="Scheve S."/>
            <person name="Hinrichs C."/>
            <person name="Reinhardt R."/>
            <person name="Rabus R."/>
        </authorList>
    </citation>
    <scope>NUCLEOTIDE SEQUENCE</scope>
    <source>
        <strain evidence="2">5ac10</strain>
    </source>
</reference>
<accession>A0A975B3H6</accession>
<feature type="domain" description="AAA-ATPase-like" evidence="1">
    <location>
        <begin position="10"/>
        <end position="225"/>
    </location>
</feature>
<evidence type="ECO:0000313" key="2">
    <source>
        <dbReference type="EMBL" id="QTA78112.1"/>
    </source>
</evidence>
<dbReference type="Pfam" id="PF09820">
    <property type="entry name" value="AAA-ATPase_like"/>
    <property type="match status" value="1"/>
</dbReference>
<sequence length="584" mass="69232">MKKRILYANANYEEIVSKNGYFVDKTDYIEKLEMVDNPVFLRPRRFGKSLLCRILECYYNINQEDDFQRLFGHTYIGRNPTPLKNSFFVLHLDFSVVKPTGTIKEIEQSFNFTCNLGMKKMTGLCKKWFQGKIDIDLDNSASASLENIIRYIGENRLPPVYIIIDEYDNFANQLIVSHKDSLYYALTADDSFLKTFFKTMKQGRKTGDIANVFITGVLPITMDDLASGFNIASFITLDPGFENMLGFTQAETDRLLDEIYKDYEISPESRHQVNELIKIHYNGYHFVNPKGEAVYNSTILMYFLNDFTRQKQIPKHLTDMNLRTDLSWVRRLTGADPKYTEEFVDQLAINNKISYDDRFLVQKFDMRQFFEKSFFPISFFYLGMLTRHDDFHLKLPNLNMRQIFIEYFNELHKIDVSTKYADMMQGFVNNPDLHKLFADYWELYISQLPEAVFQKVNENFYRTTFFELCSRFLSRWFTWNVERSYPQGRTDLEFVGKFHEKFADLRMVIEFKYYSNAEFKKFKTAIRDFKLQDKDTDQIMGYAQGLRQEYPNAQISLYVIYCFGNQGFRVFDVEKYFNKNAIKA</sequence>